<evidence type="ECO:0000313" key="1">
    <source>
        <dbReference type="Proteomes" id="UP000887580"/>
    </source>
</evidence>
<protein>
    <submittedName>
        <fullName evidence="2">Uncharacterized protein</fullName>
    </submittedName>
</protein>
<evidence type="ECO:0000313" key="2">
    <source>
        <dbReference type="WBParaSite" id="PS1159_v2.g19684.t1"/>
    </source>
</evidence>
<dbReference type="Proteomes" id="UP000887580">
    <property type="component" value="Unplaced"/>
</dbReference>
<name>A0AC35FQ42_9BILA</name>
<sequence length="116" mass="13536">MLPTCMKTSSVHNVNHLYMEMDEWINCTSTPTTLNCFAQFPILRDPIVLSEFMSYKIESDGRLNTNKFLYAEIDNFINETKIIGGIPYNENCVHLNNPYESRKYIISTTLCCQEYF</sequence>
<accession>A0AC35FQ42</accession>
<reference evidence="2" key="1">
    <citation type="submission" date="2022-11" db="UniProtKB">
        <authorList>
            <consortium name="WormBaseParasite"/>
        </authorList>
    </citation>
    <scope>IDENTIFICATION</scope>
</reference>
<organism evidence="1 2">
    <name type="scientific">Panagrolaimus sp. PS1159</name>
    <dbReference type="NCBI Taxonomy" id="55785"/>
    <lineage>
        <taxon>Eukaryota</taxon>
        <taxon>Metazoa</taxon>
        <taxon>Ecdysozoa</taxon>
        <taxon>Nematoda</taxon>
        <taxon>Chromadorea</taxon>
        <taxon>Rhabditida</taxon>
        <taxon>Tylenchina</taxon>
        <taxon>Panagrolaimomorpha</taxon>
        <taxon>Panagrolaimoidea</taxon>
        <taxon>Panagrolaimidae</taxon>
        <taxon>Panagrolaimus</taxon>
    </lineage>
</organism>
<dbReference type="WBParaSite" id="PS1159_v2.g19684.t1">
    <property type="protein sequence ID" value="PS1159_v2.g19684.t1"/>
    <property type="gene ID" value="PS1159_v2.g19684"/>
</dbReference>
<proteinExistence type="predicted"/>